<name>W9HAZ4_9PROT</name>
<keyword evidence="4" id="KW-1185">Reference proteome</keyword>
<evidence type="ECO:0000256" key="2">
    <source>
        <dbReference type="ARBA" id="ARBA00022679"/>
    </source>
</evidence>
<dbReference type="Proteomes" id="UP000019486">
    <property type="component" value="Unassembled WGS sequence"/>
</dbReference>
<sequence>MTIQRGTPGRPRHLLALQGMPAAELTALLDRADTPAMERPLAGAMVAGLFPAPSEPLDDAFAAALDMTGAARAENLSQAVAAVARHPQVGGVAWLARNAPCPIVSAGDGDHENPIQALADVQELRRRFGTVRGLVVILAGDIAHHGSAFSAIHMLNALGAFVRVVAPPTLLPPEIDRLGAEVFISPVDGLRGADAVLRYPLDLERSLGTLVPSAREYEALYEIGDAVPLVQTTSASLAAVIAACLIHVTGEAAR</sequence>
<dbReference type="InterPro" id="IPR036901">
    <property type="entry name" value="Asp/Orn_carbamoylTrfase_sf"/>
</dbReference>
<dbReference type="RefSeq" id="WP_157618946.1">
    <property type="nucleotide sequence ID" value="NZ_AVFL01000002.1"/>
</dbReference>
<evidence type="ECO:0000256" key="1">
    <source>
        <dbReference type="ARBA" id="ARBA00003822"/>
    </source>
</evidence>
<dbReference type="Gene3D" id="3.40.50.1370">
    <property type="entry name" value="Aspartate/ornithine carbamoyltransferase"/>
    <property type="match status" value="2"/>
</dbReference>
<dbReference type="PANTHER" id="PTHR45753:SF6">
    <property type="entry name" value="ASPARTATE CARBAMOYLTRANSFERASE"/>
    <property type="match status" value="1"/>
</dbReference>
<protein>
    <submittedName>
        <fullName evidence="3">Aspartate carbamoyltransferase</fullName>
        <ecNumber evidence="3">2.1.3.2</ecNumber>
    </submittedName>
</protein>
<dbReference type="GO" id="GO:0005829">
    <property type="term" value="C:cytosol"/>
    <property type="evidence" value="ECO:0007669"/>
    <property type="project" value="TreeGrafter"/>
</dbReference>
<dbReference type="EC" id="2.1.3.2" evidence="3"/>
<dbReference type="EMBL" id="AVFL01000002">
    <property type="protein sequence ID" value="EWY41877.1"/>
    <property type="molecule type" value="Genomic_DNA"/>
</dbReference>
<evidence type="ECO:0000313" key="3">
    <source>
        <dbReference type="EMBL" id="EWY41877.1"/>
    </source>
</evidence>
<proteinExistence type="predicted"/>
<dbReference type="SUPFAM" id="SSF53671">
    <property type="entry name" value="Aspartate/ornithine carbamoyltransferase"/>
    <property type="match status" value="1"/>
</dbReference>
<gene>
    <name evidence="3" type="primary">pyrB</name>
    <name evidence="3" type="ORF">N825_18065</name>
</gene>
<keyword evidence="2 3" id="KW-0808">Transferase</keyword>
<organism evidence="3 4">
    <name type="scientific">Skermanella stibiiresistens SB22</name>
    <dbReference type="NCBI Taxonomy" id="1385369"/>
    <lineage>
        <taxon>Bacteria</taxon>
        <taxon>Pseudomonadati</taxon>
        <taxon>Pseudomonadota</taxon>
        <taxon>Alphaproteobacteria</taxon>
        <taxon>Rhodospirillales</taxon>
        <taxon>Azospirillaceae</taxon>
        <taxon>Skermanella</taxon>
    </lineage>
</organism>
<comment type="caution">
    <text evidence="3">The sequence shown here is derived from an EMBL/GenBank/DDBJ whole genome shotgun (WGS) entry which is preliminary data.</text>
</comment>
<dbReference type="GO" id="GO:0006520">
    <property type="term" value="P:amino acid metabolic process"/>
    <property type="evidence" value="ECO:0007669"/>
    <property type="project" value="InterPro"/>
</dbReference>
<dbReference type="OrthoDB" id="9774690at2"/>
<accession>W9HAZ4</accession>
<dbReference type="STRING" id="1385369.N825_18065"/>
<reference evidence="3 4" key="1">
    <citation type="submission" date="2013-08" db="EMBL/GenBank/DDBJ databases">
        <title>The genome sequence of Skermanella stibiiresistens.</title>
        <authorList>
            <person name="Zhu W."/>
            <person name="Wang G."/>
        </authorList>
    </citation>
    <scope>NUCLEOTIDE SEQUENCE [LARGE SCALE GENOMIC DNA]</scope>
    <source>
        <strain evidence="3 4">SB22</strain>
    </source>
</reference>
<dbReference type="AlphaFoldDB" id="W9HAZ4"/>
<comment type="function">
    <text evidence="1">Reversibly catalyzes the transfer of the carbamoyl group from carbamoyl phosphate (CP) to the N(epsilon) atom of ornithine (ORN) to produce L-citrulline.</text>
</comment>
<evidence type="ECO:0000313" key="4">
    <source>
        <dbReference type="Proteomes" id="UP000019486"/>
    </source>
</evidence>
<dbReference type="GO" id="GO:0016597">
    <property type="term" value="F:amino acid binding"/>
    <property type="evidence" value="ECO:0007669"/>
    <property type="project" value="InterPro"/>
</dbReference>
<dbReference type="PATRIC" id="fig|1385369.3.peg.542"/>
<dbReference type="PANTHER" id="PTHR45753">
    <property type="entry name" value="ORNITHINE CARBAMOYLTRANSFERASE, MITOCHONDRIAL"/>
    <property type="match status" value="1"/>
</dbReference>
<dbReference type="GO" id="GO:0004070">
    <property type="term" value="F:aspartate carbamoyltransferase activity"/>
    <property type="evidence" value="ECO:0007669"/>
    <property type="project" value="UniProtKB-EC"/>
</dbReference>